<dbReference type="PANTHER" id="PTHR43391:SF14">
    <property type="entry name" value="DEHYDROGENASE_REDUCTASE SDR FAMILY PROTEIN 7-LIKE"/>
    <property type="match status" value="1"/>
</dbReference>
<dbReference type="PANTHER" id="PTHR43391">
    <property type="entry name" value="RETINOL DEHYDROGENASE-RELATED"/>
    <property type="match status" value="1"/>
</dbReference>
<dbReference type="SUPFAM" id="SSF51735">
    <property type="entry name" value="NAD(P)-binding Rossmann-fold domains"/>
    <property type="match status" value="1"/>
</dbReference>
<protein>
    <submittedName>
        <fullName evidence="5">SDR family oxidoreductase</fullName>
        <ecNumber evidence="5">1.-.-.-</ecNumber>
    </submittedName>
</protein>
<proteinExistence type="inferred from homology"/>
<evidence type="ECO:0000313" key="6">
    <source>
        <dbReference type="Proteomes" id="UP001595882"/>
    </source>
</evidence>
<comment type="caution">
    <text evidence="5">The sequence shown here is derived from an EMBL/GenBank/DDBJ whole genome shotgun (WGS) entry which is preliminary data.</text>
</comment>
<sequence>MNHSPLHEKVVVIIGASRGIGKATADLLSDYGTKLILGSRNMITSEKKSPNILLLTVDVSNEDSVIDFVNKSITHFGKIDVLINAAGLGTFSPVLESKTSDFDQMMNVNLRGTYLTCKFFGRQMKKQGNGQILNLISIAGTTALAGSGGYAASKFGLLGLTRVLQTELRGEGVRITSILPGAIDSSFWDGMDHQFDRTKMIPVQSIAKQIIFLINQPGDSVVDEIAIMPLDGIL</sequence>
<dbReference type="PROSITE" id="PS00061">
    <property type="entry name" value="ADH_SHORT"/>
    <property type="match status" value="1"/>
</dbReference>
<dbReference type="PRINTS" id="PR00081">
    <property type="entry name" value="GDHRDH"/>
</dbReference>
<dbReference type="RefSeq" id="WP_390248455.1">
    <property type="nucleotide sequence ID" value="NZ_JBHSDT010000001.1"/>
</dbReference>
<keyword evidence="6" id="KW-1185">Reference proteome</keyword>
<comment type="similarity">
    <text evidence="1 4">Belongs to the short-chain dehydrogenases/reductases (SDR) family.</text>
</comment>
<dbReference type="PRINTS" id="PR00080">
    <property type="entry name" value="SDRFAMILY"/>
</dbReference>
<organism evidence="5 6">
    <name type="scientific">Gracilibacillus xinjiangensis</name>
    <dbReference type="NCBI Taxonomy" id="1193282"/>
    <lineage>
        <taxon>Bacteria</taxon>
        <taxon>Bacillati</taxon>
        <taxon>Bacillota</taxon>
        <taxon>Bacilli</taxon>
        <taxon>Bacillales</taxon>
        <taxon>Bacillaceae</taxon>
        <taxon>Gracilibacillus</taxon>
    </lineage>
</organism>
<evidence type="ECO:0000256" key="1">
    <source>
        <dbReference type="ARBA" id="ARBA00006484"/>
    </source>
</evidence>
<dbReference type="InterPro" id="IPR020904">
    <property type="entry name" value="Sc_DH/Rdtase_CS"/>
</dbReference>
<dbReference type="EMBL" id="JBHSDT010000001">
    <property type="protein sequence ID" value="MFC4401661.1"/>
    <property type="molecule type" value="Genomic_DNA"/>
</dbReference>
<dbReference type="Proteomes" id="UP001595882">
    <property type="component" value="Unassembled WGS sequence"/>
</dbReference>
<dbReference type="EC" id="1.-.-.-" evidence="5"/>
<accession>A0ABV8WP76</accession>
<evidence type="ECO:0000313" key="5">
    <source>
        <dbReference type="EMBL" id="MFC4401661.1"/>
    </source>
</evidence>
<evidence type="ECO:0000256" key="3">
    <source>
        <dbReference type="ARBA" id="ARBA00023002"/>
    </source>
</evidence>
<dbReference type="GO" id="GO:0016491">
    <property type="term" value="F:oxidoreductase activity"/>
    <property type="evidence" value="ECO:0007669"/>
    <property type="project" value="UniProtKB-KW"/>
</dbReference>
<keyword evidence="2" id="KW-0521">NADP</keyword>
<evidence type="ECO:0000256" key="4">
    <source>
        <dbReference type="RuleBase" id="RU000363"/>
    </source>
</evidence>
<evidence type="ECO:0000256" key="2">
    <source>
        <dbReference type="ARBA" id="ARBA00022857"/>
    </source>
</evidence>
<dbReference type="CDD" id="cd05233">
    <property type="entry name" value="SDR_c"/>
    <property type="match status" value="1"/>
</dbReference>
<dbReference type="Gene3D" id="3.40.50.720">
    <property type="entry name" value="NAD(P)-binding Rossmann-like Domain"/>
    <property type="match status" value="1"/>
</dbReference>
<dbReference type="InterPro" id="IPR036291">
    <property type="entry name" value="NAD(P)-bd_dom_sf"/>
</dbReference>
<name>A0ABV8WP76_9BACI</name>
<keyword evidence="3 5" id="KW-0560">Oxidoreductase</keyword>
<gene>
    <name evidence="5" type="ORF">ACFOY7_00925</name>
</gene>
<reference evidence="6" key="1">
    <citation type="journal article" date="2019" name="Int. J. Syst. Evol. Microbiol.">
        <title>The Global Catalogue of Microorganisms (GCM) 10K type strain sequencing project: providing services to taxonomists for standard genome sequencing and annotation.</title>
        <authorList>
            <consortium name="The Broad Institute Genomics Platform"/>
            <consortium name="The Broad Institute Genome Sequencing Center for Infectious Disease"/>
            <person name="Wu L."/>
            <person name="Ma J."/>
        </authorList>
    </citation>
    <scope>NUCLEOTIDE SEQUENCE [LARGE SCALE GENOMIC DNA]</scope>
    <source>
        <strain evidence="6">CCUG 37865</strain>
    </source>
</reference>
<dbReference type="Pfam" id="PF00106">
    <property type="entry name" value="adh_short"/>
    <property type="match status" value="1"/>
</dbReference>
<dbReference type="InterPro" id="IPR002347">
    <property type="entry name" value="SDR_fam"/>
</dbReference>